<keyword evidence="3" id="KW-1185">Reference proteome</keyword>
<dbReference type="WBParaSite" id="TCNE_0001240101-mRNA-1">
    <property type="protein sequence ID" value="TCNE_0001240101-mRNA-1"/>
    <property type="gene ID" value="TCNE_0001240101"/>
</dbReference>
<protein>
    <submittedName>
        <fullName evidence="4">Transmembrane protein</fullName>
    </submittedName>
</protein>
<dbReference type="EMBL" id="UYWY01021249">
    <property type="protein sequence ID" value="VDM43722.1"/>
    <property type="molecule type" value="Genomic_DNA"/>
</dbReference>
<accession>A0A183UV81</accession>
<dbReference type="Proteomes" id="UP000050794">
    <property type="component" value="Unassembled WGS sequence"/>
</dbReference>
<reference evidence="4" key="1">
    <citation type="submission" date="2016-06" db="UniProtKB">
        <authorList>
            <consortium name="WormBaseParasite"/>
        </authorList>
    </citation>
    <scope>IDENTIFICATION</scope>
</reference>
<evidence type="ECO:0000313" key="3">
    <source>
        <dbReference type="Proteomes" id="UP000050794"/>
    </source>
</evidence>
<proteinExistence type="predicted"/>
<keyword evidence="1" id="KW-0812">Transmembrane</keyword>
<evidence type="ECO:0000313" key="2">
    <source>
        <dbReference type="EMBL" id="VDM43722.1"/>
    </source>
</evidence>
<evidence type="ECO:0000256" key="1">
    <source>
        <dbReference type="SAM" id="Phobius"/>
    </source>
</evidence>
<sequence length="88" mass="9535">MMATVLNVAPITTLFATGAFVIVPLVVAVATVAIVTVVAVGVVEFCPKWHQLQPIRNYDDSCSCHNGNRAARSRRHDVSAMKALKRET</sequence>
<dbReference type="AlphaFoldDB" id="A0A183UV81"/>
<keyword evidence="1" id="KW-1133">Transmembrane helix</keyword>
<feature type="transmembrane region" description="Helical" evidence="1">
    <location>
        <begin position="20"/>
        <end position="46"/>
    </location>
</feature>
<evidence type="ECO:0000313" key="4">
    <source>
        <dbReference type="WBParaSite" id="TCNE_0001240101-mRNA-1"/>
    </source>
</evidence>
<name>A0A183UV81_TOXCA</name>
<keyword evidence="1" id="KW-0472">Membrane</keyword>
<reference evidence="2 3" key="2">
    <citation type="submission" date="2018-11" db="EMBL/GenBank/DDBJ databases">
        <authorList>
            <consortium name="Pathogen Informatics"/>
        </authorList>
    </citation>
    <scope>NUCLEOTIDE SEQUENCE [LARGE SCALE GENOMIC DNA]</scope>
</reference>
<organism evidence="3 4">
    <name type="scientific">Toxocara canis</name>
    <name type="common">Canine roundworm</name>
    <dbReference type="NCBI Taxonomy" id="6265"/>
    <lineage>
        <taxon>Eukaryota</taxon>
        <taxon>Metazoa</taxon>
        <taxon>Ecdysozoa</taxon>
        <taxon>Nematoda</taxon>
        <taxon>Chromadorea</taxon>
        <taxon>Rhabditida</taxon>
        <taxon>Spirurina</taxon>
        <taxon>Ascaridomorpha</taxon>
        <taxon>Ascaridoidea</taxon>
        <taxon>Toxocaridae</taxon>
        <taxon>Toxocara</taxon>
    </lineage>
</organism>
<gene>
    <name evidence="2" type="ORF">TCNE_LOCUS12401</name>
</gene>